<dbReference type="GO" id="GO:0034040">
    <property type="term" value="F:ATPase-coupled lipid transmembrane transporter activity"/>
    <property type="evidence" value="ECO:0007669"/>
    <property type="project" value="TreeGrafter"/>
</dbReference>
<dbReference type="FunFam" id="3.40.50.300:FF:000221">
    <property type="entry name" value="Multidrug ABC transporter ATP-binding protein"/>
    <property type="match status" value="1"/>
</dbReference>
<evidence type="ECO:0000256" key="6">
    <source>
        <dbReference type="ARBA" id="ARBA00022840"/>
    </source>
</evidence>
<keyword evidence="3" id="KW-1003">Cell membrane</keyword>
<dbReference type="PANTHER" id="PTHR24221">
    <property type="entry name" value="ATP-BINDING CASSETTE SUB-FAMILY B"/>
    <property type="match status" value="1"/>
</dbReference>
<comment type="caution">
    <text evidence="12">The sequence shown here is derived from an EMBL/GenBank/DDBJ whole genome shotgun (WGS) entry which is preliminary data.</text>
</comment>
<comment type="subcellular location">
    <subcellularLocation>
        <location evidence="1">Cell membrane</location>
        <topology evidence="1">Multi-pass membrane protein</topology>
    </subcellularLocation>
</comment>
<dbReference type="InterPro" id="IPR011527">
    <property type="entry name" value="ABC1_TM_dom"/>
</dbReference>
<dbReference type="SUPFAM" id="SSF90123">
    <property type="entry name" value="ABC transporter transmembrane region"/>
    <property type="match status" value="1"/>
</dbReference>
<evidence type="ECO:0000256" key="7">
    <source>
        <dbReference type="ARBA" id="ARBA00022989"/>
    </source>
</evidence>
<proteinExistence type="predicted"/>
<evidence type="ECO:0000256" key="9">
    <source>
        <dbReference type="SAM" id="Phobius"/>
    </source>
</evidence>
<evidence type="ECO:0000256" key="3">
    <source>
        <dbReference type="ARBA" id="ARBA00022475"/>
    </source>
</evidence>
<dbReference type="PROSITE" id="PS50929">
    <property type="entry name" value="ABC_TM1F"/>
    <property type="match status" value="1"/>
</dbReference>
<feature type="transmembrane region" description="Helical" evidence="9">
    <location>
        <begin position="178"/>
        <end position="198"/>
    </location>
</feature>
<dbReference type="InterPro" id="IPR036640">
    <property type="entry name" value="ABC1_TM_sf"/>
</dbReference>
<dbReference type="EMBL" id="PEXU01000034">
    <property type="protein sequence ID" value="PIS42577.1"/>
    <property type="molecule type" value="Genomic_DNA"/>
</dbReference>
<dbReference type="Proteomes" id="UP000231542">
    <property type="component" value="Unassembled WGS sequence"/>
</dbReference>
<dbReference type="InterPro" id="IPR003593">
    <property type="entry name" value="AAA+_ATPase"/>
</dbReference>
<keyword evidence="4 9" id="KW-0812">Transmembrane</keyword>
<feature type="transmembrane region" description="Helical" evidence="9">
    <location>
        <begin position="20"/>
        <end position="48"/>
    </location>
</feature>
<dbReference type="GO" id="GO:0005886">
    <property type="term" value="C:plasma membrane"/>
    <property type="evidence" value="ECO:0007669"/>
    <property type="project" value="UniProtKB-SubCell"/>
</dbReference>
<dbReference type="GO" id="GO:0016887">
    <property type="term" value="F:ATP hydrolysis activity"/>
    <property type="evidence" value="ECO:0007669"/>
    <property type="project" value="InterPro"/>
</dbReference>
<evidence type="ECO:0000313" key="12">
    <source>
        <dbReference type="EMBL" id="PIS42577.1"/>
    </source>
</evidence>
<dbReference type="Pfam" id="PF00005">
    <property type="entry name" value="ABC_tran"/>
    <property type="match status" value="1"/>
</dbReference>
<feature type="transmembrane region" description="Helical" evidence="9">
    <location>
        <begin position="75"/>
        <end position="100"/>
    </location>
</feature>
<dbReference type="PROSITE" id="PS50893">
    <property type="entry name" value="ABC_TRANSPORTER_2"/>
    <property type="match status" value="1"/>
</dbReference>
<evidence type="ECO:0000256" key="8">
    <source>
        <dbReference type="ARBA" id="ARBA00023136"/>
    </source>
</evidence>
<reference evidence="12 13" key="1">
    <citation type="submission" date="2017-09" db="EMBL/GenBank/DDBJ databases">
        <title>Depth-based differentiation of microbial function through sediment-hosted aquifers and enrichment of novel symbionts in the deep terrestrial subsurface.</title>
        <authorList>
            <person name="Probst A.J."/>
            <person name="Ladd B."/>
            <person name="Jarett J.K."/>
            <person name="Geller-Mcgrath D.E."/>
            <person name="Sieber C.M."/>
            <person name="Emerson J.B."/>
            <person name="Anantharaman K."/>
            <person name="Thomas B.C."/>
            <person name="Malmstrom R."/>
            <person name="Stieglmeier M."/>
            <person name="Klingl A."/>
            <person name="Woyke T."/>
            <person name="Ryan C.M."/>
            <person name="Banfield J.F."/>
        </authorList>
    </citation>
    <scope>NUCLEOTIDE SEQUENCE [LARGE SCALE GENOMIC DNA]</scope>
    <source>
        <strain evidence="12">CG08_land_8_20_14_0_20_40_16</strain>
    </source>
</reference>
<dbReference type="PANTHER" id="PTHR24221:SF654">
    <property type="entry name" value="ATP-BINDING CASSETTE SUB-FAMILY B MEMBER 6"/>
    <property type="match status" value="1"/>
</dbReference>
<dbReference type="InterPro" id="IPR003439">
    <property type="entry name" value="ABC_transporter-like_ATP-bd"/>
</dbReference>
<evidence type="ECO:0000256" key="5">
    <source>
        <dbReference type="ARBA" id="ARBA00022741"/>
    </source>
</evidence>
<evidence type="ECO:0000259" key="10">
    <source>
        <dbReference type="PROSITE" id="PS50893"/>
    </source>
</evidence>
<feature type="domain" description="ABC transmembrane type-1" evidence="11">
    <location>
        <begin position="21"/>
        <end position="321"/>
    </location>
</feature>
<keyword evidence="5" id="KW-0547">Nucleotide-binding</keyword>
<keyword evidence="6 12" id="KW-0067">ATP-binding</keyword>
<evidence type="ECO:0000256" key="1">
    <source>
        <dbReference type="ARBA" id="ARBA00004651"/>
    </source>
</evidence>
<gene>
    <name evidence="12" type="ORF">COT24_02810</name>
</gene>
<protein>
    <submittedName>
        <fullName evidence="12">ABC transporter ATP-binding protein</fullName>
    </submittedName>
</protein>
<keyword evidence="2" id="KW-0813">Transport</keyword>
<dbReference type="GO" id="GO:0140359">
    <property type="term" value="F:ABC-type transporter activity"/>
    <property type="evidence" value="ECO:0007669"/>
    <property type="project" value="InterPro"/>
</dbReference>
<evidence type="ECO:0000256" key="4">
    <source>
        <dbReference type="ARBA" id="ARBA00022692"/>
    </source>
</evidence>
<evidence type="ECO:0000313" key="13">
    <source>
        <dbReference type="Proteomes" id="UP000231542"/>
    </source>
</evidence>
<dbReference type="InterPro" id="IPR039421">
    <property type="entry name" value="Type_1_exporter"/>
</dbReference>
<evidence type="ECO:0000256" key="2">
    <source>
        <dbReference type="ARBA" id="ARBA00022448"/>
    </source>
</evidence>
<dbReference type="Pfam" id="PF00664">
    <property type="entry name" value="ABC_membrane"/>
    <property type="match status" value="1"/>
</dbReference>
<feature type="transmembrane region" description="Helical" evidence="9">
    <location>
        <begin position="267"/>
        <end position="287"/>
    </location>
</feature>
<dbReference type="Gene3D" id="1.20.1560.10">
    <property type="entry name" value="ABC transporter type 1, transmembrane domain"/>
    <property type="match status" value="1"/>
</dbReference>
<feature type="domain" description="ABC transporter" evidence="10">
    <location>
        <begin position="361"/>
        <end position="597"/>
    </location>
</feature>
<dbReference type="GO" id="GO:0005524">
    <property type="term" value="F:ATP binding"/>
    <property type="evidence" value="ECO:0007669"/>
    <property type="project" value="UniProtKB-KW"/>
</dbReference>
<accession>A0A2H0YVQ5</accession>
<dbReference type="SUPFAM" id="SSF52540">
    <property type="entry name" value="P-loop containing nucleoside triphosphate hydrolases"/>
    <property type="match status" value="1"/>
</dbReference>
<keyword evidence="8 9" id="KW-0472">Membrane</keyword>
<dbReference type="AlphaFoldDB" id="A0A2H0YVQ5"/>
<evidence type="ECO:0000259" key="11">
    <source>
        <dbReference type="PROSITE" id="PS50929"/>
    </source>
</evidence>
<dbReference type="SMART" id="SM00382">
    <property type="entry name" value="AAA"/>
    <property type="match status" value="1"/>
</dbReference>
<dbReference type="InterPro" id="IPR017871">
    <property type="entry name" value="ABC_transporter-like_CS"/>
</dbReference>
<dbReference type="PROSITE" id="PS00211">
    <property type="entry name" value="ABC_TRANSPORTER_1"/>
    <property type="match status" value="1"/>
</dbReference>
<organism evidence="12 13">
    <name type="scientific">Candidatus Kerfeldbacteria bacterium CG08_land_8_20_14_0_20_40_16</name>
    <dbReference type="NCBI Taxonomy" id="2014244"/>
    <lineage>
        <taxon>Bacteria</taxon>
        <taxon>Candidatus Kerfeldiibacteriota</taxon>
    </lineage>
</organism>
<feature type="transmembrane region" description="Helical" evidence="9">
    <location>
        <begin position="148"/>
        <end position="172"/>
    </location>
</feature>
<dbReference type="Gene3D" id="3.40.50.300">
    <property type="entry name" value="P-loop containing nucleotide triphosphate hydrolases"/>
    <property type="match status" value="1"/>
</dbReference>
<dbReference type="InterPro" id="IPR027417">
    <property type="entry name" value="P-loop_NTPase"/>
</dbReference>
<sequence>MLALLKKLNEILLPGDKGKLIMLFFLMFIAAILEVAGIGMILTFISIVSDPSKLLSIPWLASILTDIGINDSQDMLVYGSILLIAIFIFKNIYLIIFYYFQAHFVYNRFSFIATRLFGKYMNAPYVFHLKENTARLIRNTTVETSLMVHYVMMPILVVIMESVMILSIVIFLVAVEPLITLTVMGLVGGAGGLFLKFIKTRIRSYGKKAQDERANMIQRVNEGLGGIKETMVRNKQSWFIKSFKYSVHNFAKAETFNQIFKQSSKPVIETVAVTGMLSIALVIAWQGRSIEEIIPVLTLFGVATFKLMPSLEKVIGNYNLLRYYGYTLKPIHDDLTKLGENEILKERKKDSARQITLSNEIKLNKISYTYPGSSQPVLNNLSLTIHKGKFVGFVGASGSGKTTIVDLILGLLKNSNGSIEVDGINIKDNLSAWQNNIGYIPQFIYLADSTIRNNIAFGIDEEKINDDQVMNAVKMAQMEEFISELPDRLDTIIGERGVRLSGGQRQRIGIARALYDNPEVLIMDEATSSLDNKTEKYVIESIERLKKDRTIIIVAHRLTTVKNCDTLFMIKNGVAFDQGSYNELLEKSEEFKSMVHSS</sequence>
<name>A0A2H0YVQ5_9BACT</name>
<keyword evidence="7 9" id="KW-1133">Transmembrane helix</keyword>